<feature type="transmembrane region" description="Helical" evidence="8">
    <location>
        <begin position="210"/>
        <end position="230"/>
    </location>
</feature>
<name>A0ABW7EW40_9BURK</name>
<dbReference type="Pfam" id="PF11984">
    <property type="entry name" value="DUF3485"/>
    <property type="match status" value="1"/>
</dbReference>
<evidence type="ECO:0000313" key="11">
    <source>
        <dbReference type="Proteomes" id="UP001606210"/>
    </source>
</evidence>
<dbReference type="NCBIfam" id="TIGR04178">
    <property type="entry name" value="exo_archaeo"/>
    <property type="match status" value="1"/>
</dbReference>
<evidence type="ECO:0000256" key="2">
    <source>
        <dbReference type="ARBA" id="ARBA00022475"/>
    </source>
</evidence>
<protein>
    <submittedName>
        <fullName evidence="10">Exosortase A</fullName>
        <ecNumber evidence="10">3.4.22.-</ecNumber>
    </submittedName>
</protein>
<dbReference type="Pfam" id="PF09721">
    <property type="entry name" value="Exosortase_EpsH"/>
    <property type="match status" value="1"/>
</dbReference>
<accession>A0ABW7EW40</accession>
<dbReference type="NCBIfam" id="TIGR02914">
    <property type="entry name" value="EpsI_fam"/>
    <property type="match status" value="1"/>
</dbReference>
<dbReference type="NCBIfam" id="TIGR02602">
    <property type="entry name" value="8TM_EpsH"/>
    <property type="match status" value="1"/>
</dbReference>
<feature type="transmembrane region" description="Helical" evidence="8">
    <location>
        <begin position="12"/>
        <end position="37"/>
    </location>
</feature>
<dbReference type="GO" id="GO:0016787">
    <property type="term" value="F:hydrolase activity"/>
    <property type="evidence" value="ECO:0007669"/>
    <property type="project" value="UniProtKB-KW"/>
</dbReference>
<sequence>MLNLPKPWRLPLLGLLLAWTLLAALYWDTGAAMVFIWNRSETFAHAWVVPPISAWLVWRLRTDLAVLSPRPALRWLWLMPPLGLLWLLGELAAANAPTQFALVGMFVLMVPALLGTEVARRVAFPLGFLFFAVPFGDFLTPWLMDRTADFTVIALRATGIPVFREALQFVIPTGSWSVVQACSGIRYLMASVMVGTLFAYLNYRSHTKRWVFVGVAIVTPLVANWLRAYMIVMLGHLSGNELAVGVDHLIYGWVFFGIIMLAMFMIGARWTDADPEPQPAPAGADAARVASPARWSGACALVLLLLALPPVLRAQSARAGSHAEPVLAAPALPGWTWQAGPLTSWSPQFENPAAALHGRFVPDAGGSTVGVYIGYYRDQRQGRQLVTSVNRLVNDDTNDGWTQTAAGQAAVDSQAWRTGELRGQALRQVVGGGAEAPRLRVWQVYWINGRPFISDWQAKLHGAWQSLLGQGDDAAVVLVYADKSTAGPDDAVLRDFLRAHWVTLDTALRGVRDRDAARQH</sequence>
<keyword evidence="4 8" id="KW-0812">Transmembrane</keyword>
<feature type="transmembrane region" description="Helical" evidence="8">
    <location>
        <begin position="72"/>
        <end position="94"/>
    </location>
</feature>
<evidence type="ECO:0000256" key="8">
    <source>
        <dbReference type="SAM" id="Phobius"/>
    </source>
</evidence>
<dbReference type="InterPro" id="IPR014263">
    <property type="entry name" value="Methanolan_biosynth_EpsI"/>
</dbReference>
<keyword evidence="3" id="KW-0645">Protease</keyword>
<keyword evidence="7 8" id="KW-0472">Membrane</keyword>
<evidence type="ECO:0000256" key="3">
    <source>
        <dbReference type="ARBA" id="ARBA00022670"/>
    </source>
</evidence>
<feature type="transmembrane region" description="Helical" evidence="8">
    <location>
        <begin position="250"/>
        <end position="271"/>
    </location>
</feature>
<dbReference type="EC" id="3.4.22.-" evidence="10"/>
<dbReference type="InterPro" id="IPR026392">
    <property type="entry name" value="Exo/Archaeosortase_dom"/>
</dbReference>
<evidence type="ECO:0000256" key="7">
    <source>
        <dbReference type="ARBA" id="ARBA00023136"/>
    </source>
</evidence>
<dbReference type="InterPro" id="IPR019127">
    <property type="entry name" value="Exosortase"/>
</dbReference>
<proteinExistence type="predicted"/>
<dbReference type="RefSeq" id="WP_394475433.1">
    <property type="nucleotide sequence ID" value="NZ_JBIGHV010000001.1"/>
</dbReference>
<keyword evidence="5 10" id="KW-0378">Hydrolase</keyword>
<dbReference type="Proteomes" id="UP001606210">
    <property type="component" value="Unassembled WGS sequence"/>
</dbReference>
<feature type="transmembrane region" description="Helical" evidence="8">
    <location>
        <begin position="185"/>
        <end position="203"/>
    </location>
</feature>
<evidence type="ECO:0000259" key="9">
    <source>
        <dbReference type="Pfam" id="PF11984"/>
    </source>
</evidence>
<dbReference type="EMBL" id="JBIGHV010000001">
    <property type="protein sequence ID" value="MFG6428504.1"/>
    <property type="molecule type" value="Genomic_DNA"/>
</dbReference>
<gene>
    <name evidence="10" type="primary">xrtA</name>
    <name evidence="10" type="ORF">ACG00Y_01185</name>
</gene>
<feature type="transmembrane region" description="Helical" evidence="8">
    <location>
        <begin position="126"/>
        <end position="144"/>
    </location>
</feature>
<evidence type="ECO:0000256" key="5">
    <source>
        <dbReference type="ARBA" id="ARBA00022801"/>
    </source>
</evidence>
<dbReference type="InterPro" id="IPR013426">
    <property type="entry name" value="EpsH-like"/>
</dbReference>
<dbReference type="InterPro" id="IPR017540">
    <property type="entry name" value="Exosortase-1"/>
</dbReference>
<dbReference type="NCBIfam" id="TIGR03109">
    <property type="entry name" value="exosort_XrtA"/>
    <property type="match status" value="1"/>
</dbReference>
<feature type="transmembrane region" description="Helical" evidence="8">
    <location>
        <begin position="100"/>
        <end position="119"/>
    </location>
</feature>
<evidence type="ECO:0000256" key="1">
    <source>
        <dbReference type="ARBA" id="ARBA00004651"/>
    </source>
</evidence>
<keyword evidence="6 8" id="KW-1133">Transmembrane helix</keyword>
<keyword evidence="11" id="KW-1185">Reference proteome</keyword>
<organism evidence="10 11">
    <name type="scientific">Pelomonas parva</name>
    <dbReference type="NCBI Taxonomy" id="3299032"/>
    <lineage>
        <taxon>Bacteria</taxon>
        <taxon>Pseudomonadati</taxon>
        <taxon>Pseudomonadota</taxon>
        <taxon>Betaproteobacteria</taxon>
        <taxon>Burkholderiales</taxon>
        <taxon>Sphaerotilaceae</taxon>
        <taxon>Roseateles</taxon>
    </lineage>
</organism>
<comment type="subcellular location">
    <subcellularLocation>
        <location evidence="1">Cell membrane</location>
        <topology evidence="1">Multi-pass membrane protein</topology>
    </subcellularLocation>
</comment>
<keyword evidence="2" id="KW-1003">Cell membrane</keyword>
<evidence type="ECO:0000256" key="6">
    <source>
        <dbReference type="ARBA" id="ARBA00022989"/>
    </source>
</evidence>
<comment type="caution">
    <text evidence="10">The sequence shown here is derived from an EMBL/GenBank/DDBJ whole genome shotgun (WGS) entry which is preliminary data.</text>
</comment>
<feature type="domain" description="Methanolan biosynthesis EpsI" evidence="9">
    <location>
        <begin position="301"/>
        <end position="501"/>
    </location>
</feature>
<reference evidence="10 11" key="1">
    <citation type="submission" date="2024-08" db="EMBL/GenBank/DDBJ databases">
        <authorList>
            <person name="Lu H."/>
        </authorList>
    </citation>
    <scope>NUCLEOTIDE SEQUENCE [LARGE SCALE GENOMIC DNA]</scope>
    <source>
        <strain evidence="10 11">LYH14W</strain>
    </source>
</reference>
<evidence type="ECO:0000256" key="4">
    <source>
        <dbReference type="ARBA" id="ARBA00022692"/>
    </source>
</evidence>
<evidence type="ECO:0000313" key="10">
    <source>
        <dbReference type="EMBL" id="MFG6428504.1"/>
    </source>
</evidence>